<evidence type="ECO:0000313" key="2">
    <source>
        <dbReference type="EnsemblMetazoa" id="PPA45586.1"/>
    </source>
</evidence>
<accession>A0A8R1V4B8</accession>
<dbReference type="AlphaFoldDB" id="A0A2A6C2W9"/>
<reference evidence="3" key="1">
    <citation type="journal article" date="2008" name="Nat. Genet.">
        <title>The Pristionchus pacificus genome provides a unique perspective on nematode lifestyle and parasitism.</title>
        <authorList>
            <person name="Dieterich C."/>
            <person name="Clifton S.W."/>
            <person name="Schuster L.N."/>
            <person name="Chinwalla A."/>
            <person name="Delehaunty K."/>
            <person name="Dinkelacker I."/>
            <person name="Fulton L."/>
            <person name="Fulton R."/>
            <person name="Godfrey J."/>
            <person name="Minx P."/>
            <person name="Mitreva M."/>
            <person name="Roeseler W."/>
            <person name="Tian H."/>
            <person name="Witte H."/>
            <person name="Yang S.P."/>
            <person name="Wilson R.K."/>
            <person name="Sommer R.J."/>
        </authorList>
    </citation>
    <scope>NUCLEOTIDE SEQUENCE [LARGE SCALE GENOMIC DNA]</scope>
    <source>
        <strain evidence="3">PS312</strain>
    </source>
</reference>
<name>A0A2A6C2W9_PRIPA</name>
<gene>
    <name evidence="2" type="primary">WBGene00283955</name>
</gene>
<accession>A0A2A6C2W9</accession>
<dbReference type="Proteomes" id="UP000005239">
    <property type="component" value="Unassembled WGS sequence"/>
</dbReference>
<evidence type="ECO:0000256" key="1">
    <source>
        <dbReference type="SAM" id="MobiDB-lite"/>
    </source>
</evidence>
<reference evidence="2" key="2">
    <citation type="submission" date="2022-06" db="UniProtKB">
        <authorList>
            <consortium name="EnsemblMetazoa"/>
        </authorList>
    </citation>
    <scope>IDENTIFICATION</scope>
    <source>
        <strain evidence="2">PS312</strain>
    </source>
</reference>
<evidence type="ECO:0000313" key="3">
    <source>
        <dbReference type="Proteomes" id="UP000005239"/>
    </source>
</evidence>
<keyword evidence="3" id="KW-1185">Reference proteome</keyword>
<proteinExistence type="predicted"/>
<feature type="compositionally biased region" description="Basic and acidic residues" evidence="1">
    <location>
        <begin position="51"/>
        <end position="64"/>
    </location>
</feature>
<organism evidence="2 3">
    <name type="scientific">Pristionchus pacificus</name>
    <name type="common">Parasitic nematode worm</name>
    <dbReference type="NCBI Taxonomy" id="54126"/>
    <lineage>
        <taxon>Eukaryota</taxon>
        <taxon>Metazoa</taxon>
        <taxon>Ecdysozoa</taxon>
        <taxon>Nematoda</taxon>
        <taxon>Chromadorea</taxon>
        <taxon>Rhabditida</taxon>
        <taxon>Rhabditina</taxon>
        <taxon>Diplogasteromorpha</taxon>
        <taxon>Diplogasteroidea</taxon>
        <taxon>Neodiplogasteridae</taxon>
        <taxon>Pristionchus</taxon>
    </lineage>
</organism>
<feature type="compositionally biased region" description="Polar residues" evidence="1">
    <location>
        <begin position="39"/>
        <end position="49"/>
    </location>
</feature>
<sequence>MTDSREDRFFETKRFSNDRISIIAQTCERRSEKQYGNGKYSNETINNGKNRCREDNENDENRYERSHHPCLRSVFIRSLEKYRKQRKVYKRNENLSKSEYEQKKTIRVHFEKMRRVHQNSGYFFAVKIYPYPNT</sequence>
<protein>
    <submittedName>
        <fullName evidence="2">Uncharacterized protein</fullName>
    </submittedName>
</protein>
<dbReference type="EnsemblMetazoa" id="PPA45586.1">
    <property type="protein sequence ID" value="PPA45586.1"/>
    <property type="gene ID" value="WBGene00283955"/>
</dbReference>
<feature type="region of interest" description="Disordered" evidence="1">
    <location>
        <begin position="31"/>
        <end position="64"/>
    </location>
</feature>